<proteinExistence type="predicted"/>
<organism evidence="2 3">
    <name type="scientific">Taxus chinensis</name>
    <name type="common">Chinese yew</name>
    <name type="synonym">Taxus wallichiana var. chinensis</name>
    <dbReference type="NCBI Taxonomy" id="29808"/>
    <lineage>
        <taxon>Eukaryota</taxon>
        <taxon>Viridiplantae</taxon>
        <taxon>Streptophyta</taxon>
        <taxon>Embryophyta</taxon>
        <taxon>Tracheophyta</taxon>
        <taxon>Spermatophyta</taxon>
        <taxon>Pinopsida</taxon>
        <taxon>Pinidae</taxon>
        <taxon>Conifers II</taxon>
        <taxon>Cupressales</taxon>
        <taxon>Taxaceae</taxon>
        <taxon>Taxus</taxon>
    </lineage>
</organism>
<dbReference type="PANTHER" id="PTHR38226:SF3">
    <property type="entry name" value="(WILD MALAYSIAN BANANA) HYPOTHETICAL PROTEIN"/>
    <property type="match status" value="1"/>
</dbReference>
<keyword evidence="3" id="KW-1185">Reference proteome</keyword>
<feature type="domain" description="DUF7392" evidence="1">
    <location>
        <begin position="139"/>
        <end position="249"/>
    </location>
</feature>
<evidence type="ECO:0000313" key="2">
    <source>
        <dbReference type="EMBL" id="KAH9314415.1"/>
    </source>
</evidence>
<dbReference type="OMA" id="ESRMWIS"/>
<dbReference type="InterPro" id="IPR055816">
    <property type="entry name" value="DUF7392"/>
</dbReference>
<evidence type="ECO:0000313" key="3">
    <source>
        <dbReference type="Proteomes" id="UP000824469"/>
    </source>
</evidence>
<dbReference type="EMBL" id="JAHRHJ020000005">
    <property type="protein sequence ID" value="KAH9314415.1"/>
    <property type="molecule type" value="Genomic_DNA"/>
</dbReference>
<reference evidence="2 3" key="1">
    <citation type="journal article" date="2021" name="Nat. Plants">
        <title>The Taxus genome provides insights into paclitaxel biosynthesis.</title>
        <authorList>
            <person name="Xiong X."/>
            <person name="Gou J."/>
            <person name="Liao Q."/>
            <person name="Li Y."/>
            <person name="Zhou Q."/>
            <person name="Bi G."/>
            <person name="Li C."/>
            <person name="Du R."/>
            <person name="Wang X."/>
            <person name="Sun T."/>
            <person name="Guo L."/>
            <person name="Liang H."/>
            <person name="Lu P."/>
            <person name="Wu Y."/>
            <person name="Zhang Z."/>
            <person name="Ro D.K."/>
            <person name="Shang Y."/>
            <person name="Huang S."/>
            <person name="Yan J."/>
        </authorList>
    </citation>
    <scope>NUCLEOTIDE SEQUENCE [LARGE SCALE GENOMIC DNA]</scope>
    <source>
        <strain evidence="2">Ta-2019</strain>
    </source>
</reference>
<comment type="caution">
    <text evidence="2">The sequence shown here is derived from an EMBL/GenBank/DDBJ whole genome shotgun (WGS) entry which is preliminary data.</text>
</comment>
<gene>
    <name evidence="2" type="ORF">KI387_023042</name>
</gene>
<dbReference type="PANTHER" id="PTHR38226">
    <property type="entry name" value="(WILD MALAYSIAN BANANA) HYPOTHETICAL PROTEIN"/>
    <property type="match status" value="1"/>
</dbReference>
<sequence>MIVSNARCTCQNQNVSVSFGIFKPEEGVITDAVAQITKVVAVIGKSLNVRVSFSIFKPEEGCDINDAVAHMTQVAAVIEKSSDINVAILKCLDHSWAAVFIVWKGEGSKNADNLALNLPQAAAFTKGLKCAVRIVDSGWFQASSQQTRQGVPFAQLSLGDIVSIRRIHCSWKIQDALSYSCLAILRSYFDRIKGIISCSFYDSLDGQQIIGVGVWDSIESASVLLKYPHTSPALPYWKEVGAKELQYHVCQVVYATSKTSNQNSRPGFQI</sequence>
<accession>A0AA38G215</accession>
<dbReference type="Proteomes" id="UP000824469">
    <property type="component" value="Unassembled WGS sequence"/>
</dbReference>
<dbReference type="Pfam" id="PF24118">
    <property type="entry name" value="DUF7392"/>
    <property type="match status" value="1"/>
</dbReference>
<protein>
    <recommendedName>
        <fullName evidence="1">DUF7392 domain-containing protein</fullName>
    </recommendedName>
</protein>
<evidence type="ECO:0000259" key="1">
    <source>
        <dbReference type="Pfam" id="PF24118"/>
    </source>
</evidence>
<dbReference type="AlphaFoldDB" id="A0AA38G215"/>
<name>A0AA38G215_TAXCH</name>